<name>A0A816DM35_9BILA</name>
<organism evidence="3 4">
    <name type="scientific">Adineta steineri</name>
    <dbReference type="NCBI Taxonomy" id="433720"/>
    <lineage>
        <taxon>Eukaryota</taxon>
        <taxon>Metazoa</taxon>
        <taxon>Spiralia</taxon>
        <taxon>Gnathifera</taxon>
        <taxon>Rotifera</taxon>
        <taxon>Eurotatoria</taxon>
        <taxon>Bdelloidea</taxon>
        <taxon>Adinetida</taxon>
        <taxon>Adinetidae</taxon>
        <taxon>Adineta</taxon>
    </lineage>
</organism>
<keyword evidence="4" id="KW-1185">Reference proteome</keyword>
<reference evidence="3" key="1">
    <citation type="submission" date="2021-02" db="EMBL/GenBank/DDBJ databases">
        <authorList>
            <person name="Nowell W R."/>
        </authorList>
    </citation>
    <scope>NUCLEOTIDE SEQUENCE</scope>
</reference>
<gene>
    <name evidence="2" type="ORF">BJG266_LOCUS42410</name>
    <name evidence="3" type="ORF">QVE165_LOCUS59283</name>
</gene>
<sequence length="20" mass="2282">MPNLTTIHSLIQNNNDNLTK</sequence>
<evidence type="ECO:0000313" key="2">
    <source>
        <dbReference type="EMBL" id="CAF1487363.1"/>
    </source>
</evidence>
<dbReference type="EMBL" id="CAJNOM010003007">
    <property type="protein sequence ID" value="CAF1640457.1"/>
    <property type="molecule type" value="Genomic_DNA"/>
</dbReference>
<dbReference type="EMBL" id="CAJNOI010002684">
    <property type="protein sequence ID" value="CAF1487363.1"/>
    <property type="molecule type" value="Genomic_DNA"/>
</dbReference>
<protein>
    <submittedName>
        <fullName evidence="3">Uncharacterized protein</fullName>
    </submittedName>
</protein>
<accession>A0A816DM35</accession>
<feature type="region of interest" description="Disordered" evidence="1">
    <location>
        <begin position="1"/>
        <end position="20"/>
    </location>
</feature>
<evidence type="ECO:0000313" key="3">
    <source>
        <dbReference type="EMBL" id="CAF1640457.1"/>
    </source>
</evidence>
<evidence type="ECO:0000313" key="4">
    <source>
        <dbReference type="Proteomes" id="UP000663832"/>
    </source>
</evidence>
<comment type="caution">
    <text evidence="3">The sequence shown here is derived from an EMBL/GenBank/DDBJ whole genome shotgun (WGS) entry which is preliminary data.</text>
</comment>
<dbReference type="Proteomes" id="UP000663877">
    <property type="component" value="Unassembled WGS sequence"/>
</dbReference>
<feature type="non-terminal residue" evidence="3">
    <location>
        <position position="20"/>
    </location>
</feature>
<dbReference type="AlphaFoldDB" id="A0A816DM35"/>
<dbReference type="Proteomes" id="UP000663832">
    <property type="component" value="Unassembled WGS sequence"/>
</dbReference>
<proteinExistence type="predicted"/>
<evidence type="ECO:0000256" key="1">
    <source>
        <dbReference type="SAM" id="MobiDB-lite"/>
    </source>
</evidence>